<evidence type="ECO:0000256" key="2">
    <source>
        <dbReference type="ARBA" id="ARBA00022448"/>
    </source>
</evidence>
<comment type="caution">
    <text evidence="7">The sequence shown here is derived from an EMBL/GenBank/DDBJ whole genome shotgun (WGS) entry which is preliminary data.</text>
</comment>
<feature type="transmembrane region" description="Helical" evidence="6">
    <location>
        <begin position="290"/>
        <end position="311"/>
    </location>
</feature>
<dbReference type="InterPro" id="IPR011701">
    <property type="entry name" value="MFS"/>
</dbReference>
<keyword evidence="4 6" id="KW-1133">Transmembrane helix</keyword>
<feature type="transmembrane region" description="Helical" evidence="6">
    <location>
        <begin position="494"/>
        <end position="515"/>
    </location>
</feature>
<reference evidence="7" key="1">
    <citation type="submission" date="2020-11" db="EMBL/GenBank/DDBJ databases">
        <title>Kefir isolates.</title>
        <authorList>
            <person name="Marcisauskas S."/>
            <person name="Kim Y."/>
            <person name="Blasche S."/>
        </authorList>
    </citation>
    <scope>NUCLEOTIDE SEQUENCE</scope>
    <source>
        <strain evidence="7">Olga-1</strain>
    </source>
</reference>
<protein>
    <recommendedName>
        <fullName evidence="9">Major facilitator superfamily (MFS) profile domain-containing protein</fullName>
    </recommendedName>
</protein>
<evidence type="ECO:0000256" key="5">
    <source>
        <dbReference type="ARBA" id="ARBA00023136"/>
    </source>
</evidence>
<dbReference type="FunFam" id="1.20.1250.20:FF:000106">
    <property type="entry name" value="MFS transporter, putative"/>
    <property type="match status" value="1"/>
</dbReference>
<keyword evidence="2" id="KW-0813">Transport</keyword>
<feature type="transmembrane region" description="Helical" evidence="6">
    <location>
        <begin position="226"/>
        <end position="246"/>
    </location>
</feature>
<evidence type="ECO:0008006" key="9">
    <source>
        <dbReference type="Google" id="ProtNLM"/>
    </source>
</evidence>
<dbReference type="PANTHER" id="PTHR43791">
    <property type="entry name" value="PERMEASE-RELATED"/>
    <property type="match status" value="1"/>
</dbReference>
<dbReference type="SUPFAM" id="SSF103473">
    <property type="entry name" value="MFS general substrate transporter"/>
    <property type="match status" value="1"/>
</dbReference>
<evidence type="ECO:0000256" key="6">
    <source>
        <dbReference type="SAM" id="Phobius"/>
    </source>
</evidence>
<keyword evidence="3 6" id="KW-0812">Transmembrane</keyword>
<feature type="transmembrane region" description="Helical" evidence="6">
    <location>
        <begin position="367"/>
        <end position="384"/>
    </location>
</feature>
<dbReference type="GO" id="GO:0016020">
    <property type="term" value="C:membrane"/>
    <property type="evidence" value="ECO:0007669"/>
    <property type="project" value="UniProtKB-SubCell"/>
</dbReference>
<feature type="transmembrane region" description="Helical" evidence="6">
    <location>
        <begin position="196"/>
        <end position="214"/>
    </location>
</feature>
<dbReference type="PANTHER" id="PTHR43791:SF65">
    <property type="entry name" value="MAJOR FACILITATOR SUPERFAMILY (MFS) PROFILE DOMAIN-CONTAINING PROTEIN-RELATED"/>
    <property type="match status" value="1"/>
</dbReference>
<evidence type="ECO:0000313" key="8">
    <source>
        <dbReference type="Proteomes" id="UP000697127"/>
    </source>
</evidence>
<organism evidence="7 8">
    <name type="scientific">Pichia californica</name>
    <dbReference type="NCBI Taxonomy" id="460514"/>
    <lineage>
        <taxon>Eukaryota</taxon>
        <taxon>Fungi</taxon>
        <taxon>Dikarya</taxon>
        <taxon>Ascomycota</taxon>
        <taxon>Saccharomycotina</taxon>
        <taxon>Pichiomycetes</taxon>
        <taxon>Pichiales</taxon>
        <taxon>Pichiaceae</taxon>
        <taxon>Pichia</taxon>
    </lineage>
</organism>
<evidence type="ECO:0000256" key="1">
    <source>
        <dbReference type="ARBA" id="ARBA00004141"/>
    </source>
</evidence>
<dbReference type="OrthoDB" id="1935484at2759"/>
<feature type="transmembrane region" description="Helical" evidence="6">
    <location>
        <begin position="527"/>
        <end position="548"/>
    </location>
</feature>
<feature type="transmembrane region" description="Helical" evidence="6">
    <location>
        <begin position="258"/>
        <end position="278"/>
    </location>
</feature>
<evidence type="ECO:0000313" key="7">
    <source>
        <dbReference type="EMBL" id="KAG0688870.1"/>
    </source>
</evidence>
<feature type="transmembrane region" description="Helical" evidence="6">
    <location>
        <begin position="404"/>
        <end position="425"/>
    </location>
</feature>
<keyword evidence="8" id="KW-1185">Reference proteome</keyword>
<evidence type="ECO:0000256" key="3">
    <source>
        <dbReference type="ARBA" id="ARBA00022692"/>
    </source>
</evidence>
<dbReference type="GO" id="GO:0022857">
    <property type="term" value="F:transmembrane transporter activity"/>
    <property type="evidence" value="ECO:0007669"/>
    <property type="project" value="InterPro"/>
</dbReference>
<dbReference type="EMBL" id="PUHW01000116">
    <property type="protein sequence ID" value="KAG0688870.1"/>
    <property type="molecule type" value="Genomic_DNA"/>
</dbReference>
<dbReference type="InterPro" id="IPR036259">
    <property type="entry name" value="MFS_trans_sf"/>
</dbReference>
<comment type="subcellular location">
    <subcellularLocation>
        <location evidence="1">Membrane</location>
        <topology evidence="1">Multi-pass membrane protein</topology>
    </subcellularLocation>
</comment>
<keyword evidence="5 6" id="KW-0472">Membrane</keyword>
<sequence length="588" mass="68291">MTDFEIDTEEKRSADGVILIKKEISNSDDENSEDFFNYDPVDVDQLADPVPFDDTLHFKIKTIFNYFKKDYRKNDDLIATKKSFFEDPNYEIAKKYFPTKKYENYKAFDPYFRWTYKEDRNVTWKTDLRIFSMVCLLFFALNLDRGNLGSAVAGGFLTDLKISTDDYNNGNTLRSVGFIVSEIPSQMIGKRFGPDWWIPIQVSIWSLIALFQFFLSGTKSFLATRFLLGVAQGGFIADAIQYLSYFYTRDQMSFRLSLFWLTDSWAGIISNLLSIGFLKVGLHGKEGWRWLFLFDGVITLVLGISAFFFMVPGPCQTKTRFNKKGIFTEKEEKIIANRLLRDDPSKSDMNNREGVSVKQFIKTLTDFDLWPLFILFFVFEIPQNPIKAYLNINLKKLKFGRDEIIYLNIPIEFLTSVTLVLITLLSETVNERSFISTIQQLWIMIVVCVEYTRYNDIGPWGQYVIMFFAIGNPSAQAIMVSWMSRLSYSVRARAISAPMSNIGIQLAGIAGSYIYRSDDAPKYHRGNRVIIGICCMNISLFVLGKFYYIWRNKVKTAKWDSFTVEEKQEYLSIHRDDGNKRLDYLFEH</sequence>
<accession>A0A9P6WKR2</accession>
<dbReference type="AlphaFoldDB" id="A0A9P6WKR2"/>
<dbReference type="Gene3D" id="1.20.1250.20">
    <property type="entry name" value="MFS general substrate transporter like domains"/>
    <property type="match status" value="1"/>
</dbReference>
<feature type="transmembrane region" description="Helical" evidence="6">
    <location>
        <begin position="460"/>
        <end position="482"/>
    </location>
</feature>
<name>A0A9P6WKR2_9ASCO</name>
<dbReference type="Pfam" id="PF07690">
    <property type="entry name" value="MFS_1"/>
    <property type="match status" value="1"/>
</dbReference>
<dbReference type="Proteomes" id="UP000697127">
    <property type="component" value="Unassembled WGS sequence"/>
</dbReference>
<gene>
    <name evidence="7" type="ORF">C6P40_000403</name>
</gene>
<evidence type="ECO:0000256" key="4">
    <source>
        <dbReference type="ARBA" id="ARBA00022989"/>
    </source>
</evidence>
<proteinExistence type="predicted"/>